<reference evidence="3 4" key="1">
    <citation type="journal article" date="2019" name="Microb. Cell Fact.">
        <title>Exploring novel herbicidin analogues by transcriptional regulator overexpression and MS/MS molecular networking.</title>
        <authorList>
            <person name="Shi Y."/>
            <person name="Gu R."/>
            <person name="Li Y."/>
            <person name="Wang X."/>
            <person name="Ren W."/>
            <person name="Li X."/>
            <person name="Wang L."/>
            <person name="Xie Y."/>
            <person name="Hong B."/>
        </authorList>
    </citation>
    <scope>NUCLEOTIDE SEQUENCE [LARGE SCALE GENOMIC DNA]</scope>
    <source>
        <strain evidence="3 4">US-43</strain>
    </source>
</reference>
<evidence type="ECO:0000256" key="2">
    <source>
        <dbReference type="SAM" id="SignalP"/>
    </source>
</evidence>
<comment type="caution">
    <text evidence="3">The sequence shown here is derived from an EMBL/GenBank/DDBJ whole genome shotgun (WGS) entry which is preliminary data.</text>
</comment>
<dbReference type="AlphaFoldDB" id="A0A5N5W1A2"/>
<organism evidence="3 4">
    <name type="scientific">Streptomyces mobaraensis</name>
    <name type="common">Streptoverticillium mobaraense</name>
    <dbReference type="NCBI Taxonomy" id="35621"/>
    <lineage>
        <taxon>Bacteria</taxon>
        <taxon>Bacillati</taxon>
        <taxon>Actinomycetota</taxon>
        <taxon>Actinomycetes</taxon>
        <taxon>Kitasatosporales</taxon>
        <taxon>Streptomycetaceae</taxon>
        <taxon>Streptomyces</taxon>
    </lineage>
</organism>
<accession>A0A5N5W1A2</accession>
<feature type="signal peptide" evidence="2">
    <location>
        <begin position="1"/>
        <end position="18"/>
    </location>
</feature>
<dbReference type="Proteomes" id="UP000327000">
    <property type="component" value="Unassembled WGS sequence"/>
</dbReference>
<evidence type="ECO:0000313" key="3">
    <source>
        <dbReference type="EMBL" id="KAB7835570.1"/>
    </source>
</evidence>
<dbReference type="RefSeq" id="WP_152265347.1">
    <property type="nucleotide sequence ID" value="NZ_VOKX01000107.1"/>
</dbReference>
<evidence type="ECO:0000256" key="1">
    <source>
        <dbReference type="SAM" id="MobiDB-lite"/>
    </source>
</evidence>
<feature type="chain" id="PRO_5039138702" description="Lipoprotein" evidence="2">
    <location>
        <begin position="19"/>
        <end position="216"/>
    </location>
</feature>
<name>A0A5N5W1A2_STRMB</name>
<evidence type="ECO:0008006" key="5">
    <source>
        <dbReference type="Google" id="ProtNLM"/>
    </source>
</evidence>
<evidence type="ECO:0000313" key="4">
    <source>
        <dbReference type="Proteomes" id="UP000327000"/>
    </source>
</evidence>
<dbReference type="OrthoDB" id="4333093at2"/>
<gene>
    <name evidence="3" type="ORF">FRZ00_27180</name>
</gene>
<proteinExistence type="predicted"/>
<dbReference type="EMBL" id="VOKX01000107">
    <property type="protein sequence ID" value="KAB7835570.1"/>
    <property type="molecule type" value="Genomic_DNA"/>
</dbReference>
<sequence>MKRWTRPAAMVLSAVVLAGCSSGGGSDSPSANGPRQVTPGPYRMTMPKAILGGTFTESDHAEPDQNIASALSGQVENGVTAFATYQPANRKSDTEGTVVAVIGVYGTVLSPVTAREEFLKFAESRSVTGDVQTTVIIGPRTFTPGSSSEPVSCRIVRKTDSTGTSWQPGCSWADGSAVARVSESVDPRDSPADYDLEALAAKTATVRNEVRTPVTP</sequence>
<dbReference type="PROSITE" id="PS51257">
    <property type="entry name" value="PROKAR_LIPOPROTEIN"/>
    <property type="match status" value="1"/>
</dbReference>
<keyword evidence="2" id="KW-0732">Signal</keyword>
<protein>
    <recommendedName>
        <fullName evidence="5">Lipoprotein</fullName>
    </recommendedName>
</protein>
<keyword evidence="4" id="KW-1185">Reference proteome</keyword>
<feature type="region of interest" description="Disordered" evidence="1">
    <location>
        <begin position="22"/>
        <end position="42"/>
    </location>
</feature>